<comment type="similarity">
    <text evidence="3">Belongs to the mab-21 family.</text>
</comment>
<evidence type="ECO:0000256" key="7">
    <source>
        <dbReference type="ARBA" id="ARBA00022741"/>
    </source>
</evidence>
<evidence type="ECO:0000256" key="9">
    <source>
        <dbReference type="ARBA" id="ARBA00022842"/>
    </source>
</evidence>
<keyword evidence="10" id="KW-0342">GTP-binding</keyword>
<dbReference type="Gene3D" id="1.10.1410.40">
    <property type="match status" value="1"/>
</dbReference>
<dbReference type="PANTHER" id="PTHR10656">
    <property type="entry name" value="CELL FATE DETERMINING PROTEIN MAB21-RELATED"/>
    <property type="match status" value="1"/>
</dbReference>
<keyword evidence="7" id="KW-0547">Nucleotide-binding</keyword>
<comment type="cofactor">
    <cofactor evidence="2">
        <name>Mg(2+)</name>
        <dbReference type="ChEBI" id="CHEBI:18420"/>
    </cofactor>
</comment>
<dbReference type="AlphaFoldDB" id="A0A0A1X4Z2"/>
<evidence type="ECO:0000256" key="10">
    <source>
        <dbReference type="ARBA" id="ARBA00023134"/>
    </source>
</evidence>
<sequence length="398" mass="45935">MDDIFAKINTEINIKRYKKEYVAHFEALRDAIFTALKKDHVFAALYNGNYLKGSYADNLKVKYPDEYDLVFRLKLPEGKRIQVVKDEEIPGNVKIDLSEVLKVIAKQTQHLNTYNRLKKTVTDEGLLSLKLLQSWLESCFTKALDSINKKITHDGITSPLSYSKQGPAHTIYVKVPYTYSVDFVPAIVLISTKAILPTISKDWDAIPKPLKFLPSDTSFRASYDSLENEIIKDKNNLKNALRIMKKYRDIHTNLYNLKSYYIKTLFLWRASKEPSTFWNKPISFVVSQLFIDLKSSLEKCELPFYWDHKLNLYERIGQNGLDSMRTCVASTVAILDKYPKQKDRTENHDLKIYKLFLSDTELKGLRKILESSAVAEETSAGKKEYNSGKSGFERCVIF</sequence>
<dbReference type="PANTHER" id="PTHR10656:SF42">
    <property type="entry name" value="CYCLIC GMP-AMP SYNTHASE-LIKE PROTEIN-RELATED"/>
    <property type="match status" value="1"/>
</dbReference>
<name>A0A0A1X4Z2_ZEUCU</name>
<feature type="domain" description="Mab-21-like HhH/H2TH-like" evidence="13">
    <location>
        <begin position="237"/>
        <end position="329"/>
    </location>
</feature>
<dbReference type="Gene3D" id="3.30.460.90">
    <property type="match status" value="1"/>
</dbReference>
<dbReference type="GO" id="GO:0016779">
    <property type="term" value="F:nucleotidyltransferase activity"/>
    <property type="evidence" value="ECO:0007669"/>
    <property type="project" value="UniProtKB-KW"/>
</dbReference>
<accession>A0A0A1X4Z2</accession>
<proteinExistence type="inferred from homology"/>
<evidence type="ECO:0000256" key="6">
    <source>
        <dbReference type="ARBA" id="ARBA00022723"/>
    </source>
</evidence>
<dbReference type="InterPro" id="IPR024810">
    <property type="entry name" value="MAB21L/cGLR"/>
</dbReference>
<evidence type="ECO:0000259" key="12">
    <source>
        <dbReference type="Pfam" id="PF03281"/>
    </source>
</evidence>
<evidence type="ECO:0000256" key="1">
    <source>
        <dbReference type="ARBA" id="ARBA00001936"/>
    </source>
</evidence>
<dbReference type="Pfam" id="PF20266">
    <property type="entry name" value="Mab-21_C"/>
    <property type="match status" value="1"/>
</dbReference>
<dbReference type="SMART" id="SM01265">
    <property type="entry name" value="Mab-21"/>
    <property type="match status" value="1"/>
</dbReference>
<keyword evidence="9" id="KW-0460">Magnesium</keyword>
<dbReference type="InterPro" id="IPR046903">
    <property type="entry name" value="Mab-21-like_nuc_Trfase"/>
</dbReference>
<reference evidence="14" key="2">
    <citation type="journal article" date="2015" name="Gigascience">
        <title>Reconstructing a comprehensive transcriptome assembly of a white-pupal translocated strain of the pest fruit fly Bactrocera cucurbitae.</title>
        <authorList>
            <person name="Sim S.B."/>
            <person name="Calla B."/>
            <person name="Hall B."/>
            <person name="DeRego T."/>
            <person name="Geib S.M."/>
        </authorList>
    </citation>
    <scope>NUCLEOTIDE SEQUENCE</scope>
</reference>
<feature type="domain" description="Mab-21-like nucleotidyltransferase" evidence="12">
    <location>
        <begin position="55"/>
        <end position="232"/>
    </location>
</feature>
<dbReference type="Pfam" id="PF03281">
    <property type="entry name" value="Mab-21"/>
    <property type="match status" value="1"/>
</dbReference>
<comment type="cofactor">
    <cofactor evidence="1">
        <name>Mn(2+)</name>
        <dbReference type="ChEBI" id="CHEBI:29035"/>
    </cofactor>
</comment>
<evidence type="ECO:0000256" key="3">
    <source>
        <dbReference type="ARBA" id="ARBA00008307"/>
    </source>
</evidence>
<evidence type="ECO:0000256" key="2">
    <source>
        <dbReference type="ARBA" id="ARBA00001946"/>
    </source>
</evidence>
<dbReference type="GO" id="GO:0005524">
    <property type="term" value="F:ATP binding"/>
    <property type="evidence" value="ECO:0007669"/>
    <property type="project" value="UniProtKB-KW"/>
</dbReference>
<gene>
    <name evidence="14" type="primary">mab-21_4</name>
    <name evidence="14" type="ORF">g.56429</name>
</gene>
<dbReference type="EMBL" id="GBXI01008351">
    <property type="protein sequence ID" value="JAD05941.1"/>
    <property type="molecule type" value="Transcribed_RNA"/>
</dbReference>
<organism evidence="14">
    <name type="scientific">Zeugodacus cucurbitae</name>
    <name type="common">Melon fruit fly</name>
    <name type="synonym">Bactrocera cucurbitae</name>
    <dbReference type="NCBI Taxonomy" id="28588"/>
    <lineage>
        <taxon>Eukaryota</taxon>
        <taxon>Metazoa</taxon>
        <taxon>Ecdysozoa</taxon>
        <taxon>Arthropoda</taxon>
        <taxon>Hexapoda</taxon>
        <taxon>Insecta</taxon>
        <taxon>Pterygota</taxon>
        <taxon>Neoptera</taxon>
        <taxon>Endopterygota</taxon>
        <taxon>Diptera</taxon>
        <taxon>Brachycera</taxon>
        <taxon>Muscomorpha</taxon>
        <taxon>Tephritoidea</taxon>
        <taxon>Tephritidae</taxon>
        <taxon>Zeugodacus</taxon>
        <taxon>Zeugodacus</taxon>
    </lineage>
</organism>
<evidence type="ECO:0000256" key="4">
    <source>
        <dbReference type="ARBA" id="ARBA00022679"/>
    </source>
</evidence>
<evidence type="ECO:0000256" key="11">
    <source>
        <dbReference type="ARBA" id="ARBA00023211"/>
    </source>
</evidence>
<dbReference type="InterPro" id="IPR046906">
    <property type="entry name" value="Mab-21_HhH/H2TH-like"/>
</dbReference>
<keyword evidence="4" id="KW-0808">Transferase</keyword>
<keyword evidence="11" id="KW-0464">Manganese</keyword>
<evidence type="ECO:0000259" key="13">
    <source>
        <dbReference type="Pfam" id="PF20266"/>
    </source>
</evidence>
<keyword evidence="5" id="KW-0548">Nucleotidyltransferase</keyword>
<evidence type="ECO:0000313" key="14">
    <source>
        <dbReference type="EMBL" id="JAD05941.1"/>
    </source>
</evidence>
<dbReference type="GO" id="GO:0005525">
    <property type="term" value="F:GTP binding"/>
    <property type="evidence" value="ECO:0007669"/>
    <property type="project" value="UniProtKB-KW"/>
</dbReference>
<keyword evidence="6" id="KW-0479">Metal-binding</keyword>
<reference evidence="14" key="1">
    <citation type="submission" date="2014-11" db="EMBL/GenBank/DDBJ databases">
        <authorList>
            <person name="Geib S."/>
        </authorList>
    </citation>
    <scope>NUCLEOTIDE SEQUENCE</scope>
</reference>
<evidence type="ECO:0000256" key="5">
    <source>
        <dbReference type="ARBA" id="ARBA00022695"/>
    </source>
</evidence>
<protein>
    <submittedName>
        <fullName evidence="14">Protein mab-21</fullName>
    </submittedName>
</protein>
<dbReference type="GO" id="GO:0046872">
    <property type="term" value="F:metal ion binding"/>
    <property type="evidence" value="ECO:0007669"/>
    <property type="project" value="UniProtKB-KW"/>
</dbReference>
<evidence type="ECO:0000256" key="8">
    <source>
        <dbReference type="ARBA" id="ARBA00022840"/>
    </source>
</evidence>
<keyword evidence="8" id="KW-0067">ATP-binding</keyword>